<protein>
    <submittedName>
        <fullName evidence="2">Uncharacterized protein</fullName>
    </submittedName>
</protein>
<reference evidence="2 3" key="1">
    <citation type="submission" date="2019-05" db="EMBL/GenBank/DDBJ databases">
        <title>Another draft genome of Portunus trituberculatus and its Hox gene families provides insights of decapod evolution.</title>
        <authorList>
            <person name="Jeong J.-H."/>
            <person name="Song I."/>
            <person name="Kim S."/>
            <person name="Choi T."/>
            <person name="Kim D."/>
            <person name="Ryu S."/>
            <person name="Kim W."/>
        </authorList>
    </citation>
    <scope>NUCLEOTIDE SEQUENCE [LARGE SCALE GENOMIC DNA]</scope>
    <source>
        <tissue evidence="2">Muscle</tissue>
    </source>
</reference>
<sequence>MPALTDARMDAFNTLDPKLDVQLQHRSSWRAEYLPFPSFQHEAGAFAAARSPSQTAAGIIHISRAGDIAAKGEAQFTHNWPGQAHPTPLRHAPSRLAPDPAGHNQ</sequence>
<dbReference type="AlphaFoldDB" id="A0A5B7IEI1"/>
<feature type="region of interest" description="Disordered" evidence="1">
    <location>
        <begin position="78"/>
        <end position="105"/>
    </location>
</feature>
<dbReference type="EMBL" id="VSRR010054521">
    <property type="protein sequence ID" value="MPC80615.1"/>
    <property type="molecule type" value="Genomic_DNA"/>
</dbReference>
<proteinExistence type="predicted"/>
<keyword evidence="3" id="KW-1185">Reference proteome</keyword>
<evidence type="ECO:0000313" key="2">
    <source>
        <dbReference type="EMBL" id="MPC80615.1"/>
    </source>
</evidence>
<dbReference type="Proteomes" id="UP000324222">
    <property type="component" value="Unassembled WGS sequence"/>
</dbReference>
<accession>A0A5B7IEI1</accession>
<name>A0A5B7IEI1_PORTR</name>
<organism evidence="2 3">
    <name type="scientific">Portunus trituberculatus</name>
    <name type="common">Swimming crab</name>
    <name type="synonym">Neptunus trituberculatus</name>
    <dbReference type="NCBI Taxonomy" id="210409"/>
    <lineage>
        <taxon>Eukaryota</taxon>
        <taxon>Metazoa</taxon>
        <taxon>Ecdysozoa</taxon>
        <taxon>Arthropoda</taxon>
        <taxon>Crustacea</taxon>
        <taxon>Multicrustacea</taxon>
        <taxon>Malacostraca</taxon>
        <taxon>Eumalacostraca</taxon>
        <taxon>Eucarida</taxon>
        <taxon>Decapoda</taxon>
        <taxon>Pleocyemata</taxon>
        <taxon>Brachyura</taxon>
        <taxon>Eubrachyura</taxon>
        <taxon>Portunoidea</taxon>
        <taxon>Portunidae</taxon>
        <taxon>Portuninae</taxon>
        <taxon>Portunus</taxon>
    </lineage>
</organism>
<evidence type="ECO:0000313" key="3">
    <source>
        <dbReference type="Proteomes" id="UP000324222"/>
    </source>
</evidence>
<evidence type="ECO:0000256" key="1">
    <source>
        <dbReference type="SAM" id="MobiDB-lite"/>
    </source>
</evidence>
<comment type="caution">
    <text evidence="2">The sequence shown here is derived from an EMBL/GenBank/DDBJ whole genome shotgun (WGS) entry which is preliminary data.</text>
</comment>
<gene>
    <name evidence="2" type="ORF">E2C01_075198</name>
</gene>